<proteinExistence type="predicted"/>
<keyword evidence="2" id="KW-1185">Reference proteome</keyword>
<name>A0ABC8L5C3_ERUVS</name>
<dbReference type="AlphaFoldDB" id="A0ABC8L5C3"/>
<dbReference type="Proteomes" id="UP001642260">
    <property type="component" value="Unassembled WGS sequence"/>
</dbReference>
<dbReference type="PANTHER" id="PTHR13690:SF154">
    <property type="entry name" value="BZIP DOMAIN-CONTAINING PROTEIN"/>
    <property type="match status" value="1"/>
</dbReference>
<organism evidence="1 2">
    <name type="scientific">Eruca vesicaria subsp. sativa</name>
    <name type="common">Garden rocket</name>
    <name type="synonym">Eruca sativa</name>
    <dbReference type="NCBI Taxonomy" id="29727"/>
    <lineage>
        <taxon>Eukaryota</taxon>
        <taxon>Viridiplantae</taxon>
        <taxon>Streptophyta</taxon>
        <taxon>Embryophyta</taxon>
        <taxon>Tracheophyta</taxon>
        <taxon>Spermatophyta</taxon>
        <taxon>Magnoliopsida</taxon>
        <taxon>eudicotyledons</taxon>
        <taxon>Gunneridae</taxon>
        <taxon>Pentapetalae</taxon>
        <taxon>rosids</taxon>
        <taxon>malvids</taxon>
        <taxon>Brassicales</taxon>
        <taxon>Brassicaceae</taxon>
        <taxon>Brassiceae</taxon>
        <taxon>Eruca</taxon>
    </lineage>
</organism>
<dbReference type="EMBL" id="CAKOAT010375154">
    <property type="protein sequence ID" value="CAH8363945.1"/>
    <property type="molecule type" value="Genomic_DNA"/>
</dbReference>
<reference evidence="1 2" key="1">
    <citation type="submission" date="2022-03" db="EMBL/GenBank/DDBJ databases">
        <authorList>
            <person name="Macdonald S."/>
            <person name="Ahmed S."/>
            <person name="Newling K."/>
        </authorList>
    </citation>
    <scope>NUCLEOTIDE SEQUENCE [LARGE SCALE GENOMIC DNA]</scope>
</reference>
<evidence type="ECO:0000313" key="2">
    <source>
        <dbReference type="Proteomes" id="UP001642260"/>
    </source>
</evidence>
<comment type="caution">
    <text evidence="1">The sequence shown here is derived from an EMBL/GenBank/DDBJ whole genome shotgun (WGS) entry which is preliminary data.</text>
</comment>
<evidence type="ECO:0000313" key="1">
    <source>
        <dbReference type="EMBL" id="CAH8363945.1"/>
    </source>
</evidence>
<accession>A0ABC8L5C3</accession>
<sequence length="55" mass="6415">MRYISDLERKVQTLQTERDTNGLSVENNELKLRVPSMEQQVHLQDGHDLFSKTSV</sequence>
<dbReference type="PANTHER" id="PTHR13690">
    <property type="entry name" value="TRANSCRIPTION FACTOR POSF21-RELATED"/>
    <property type="match status" value="1"/>
</dbReference>
<gene>
    <name evidence="1" type="ORF">ERUC_LOCUS29701</name>
</gene>
<protein>
    <submittedName>
        <fullName evidence="1">Uncharacterized protein</fullName>
    </submittedName>
</protein>